<feature type="chain" id="PRO_5016668826" evidence="2">
    <location>
        <begin position="19"/>
        <end position="302"/>
    </location>
</feature>
<dbReference type="SUPFAM" id="SSF53474">
    <property type="entry name" value="alpha/beta-Hydrolases"/>
    <property type="match status" value="1"/>
</dbReference>
<evidence type="ECO:0000313" key="4">
    <source>
        <dbReference type="EMBL" id="PUV26445.1"/>
    </source>
</evidence>
<dbReference type="InterPro" id="IPR049492">
    <property type="entry name" value="BD-FAE-like_dom"/>
</dbReference>
<dbReference type="OrthoDB" id="9794725at2"/>
<dbReference type="EMBL" id="QCXX01000001">
    <property type="protein sequence ID" value="PUV26445.1"/>
    <property type="molecule type" value="Genomic_DNA"/>
</dbReference>
<organism evidence="4 5">
    <name type="scientific">Sphingobacterium athyrii</name>
    <dbReference type="NCBI Taxonomy" id="2152717"/>
    <lineage>
        <taxon>Bacteria</taxon>
        <taxon>Pseudomonadati</taxon>
        <taxon>Bacteroidota</taxon>
        <taxon>Sphingobacteriia</taxon>
        <taxon>Sphingobacteriales</taxon>
        <taxon>Sphingobacteriaceae</taxon>
        <taxon>Sphingobacterium</taxon>
    </lineage>
</organism>
<dbReference type="AlphaFoldDB" id="A0A363P045"/>
<dbReference type="RefSeq" id="WP_108632737.1">
    <property type="nucleotide sequence ID" value="NZ_QCXX01000001.1"/>
</dbReference>
<evidence type="ECO:0000256" key="1">
    <source>
        <dbReference type="ARBA" id="ARBA00022801"/>
    </source>
</evidence>
<comment type="caution">
    <text evidence="4">The sequence shown here is derived from an EMBL/GenBank/DDBJ whole genome shotgun (WGS) entry which is preliminary data.</text>
</comment>
<protein>
    <submittedName>
        <fullName evidence="4">Alpha/beta hydrolase</fullName>
    </submittedName>
</protein>
<name>A0A363P045_9SPHI</name>
<accession>A0A363P045</accession>
<dbReference type="Gene3D" id="3.40.50.1820">
    <property type="entry name" value="alpha/beta hydrolase"/>
    <property type="match status" value="1"/>
</dbReference>
<dbReference type="PANTHER" id="PTHR48081">
    <property type="entry name" value="AB HYDROLASE SUPERFAMILY PROTEIN C4A8.06C"/>
    <property type="match status" value="1"/>
</dbReference>
<dbReference type="GO" id="GO:0016787">
    <property type="term" value="F:hydrolase activity"/>
    <property type="evidence" value="ECO:0007669"/>
    <property type="project" value="UniProtKB-KW"/>
</dbReference>
<dbReference type="InterPro" id="IPR050300">
    <property type="entry name" value="GDXG_lipolytic_enzyme"/>
</dbReference>
<feature type="signal peptide" evidence="2">
    <location>
        <begin position="1"/>
        <end position="18"/>
    </location>
</feature>
<evidence type="ECO:0000256" key="2">
    <source>
        <dbReference type="SAM" id="SignalP"/>
    </source>
</evidence>
<evidence type="ECO:0000259" key="3">
    <source>
        <dbReference type="Pfam" id="PF20434"/>
    </source>
</evidence>
<sequence length="302" mass="32926">MKKLLTILLSLVFFLASAQEPIPLYGKVKPNSKGQKLSDSITNERVYQVGEPRIIPFLVSKEENSGSSVLIIPGGGYARLAYIISGTQLAKWFNTIGINAFVLIHRLPHSPDLINRSLAPLQDAQRAIRLIRAKAADWHLDPDRVGVMGSSAGGHLAASLASIEQPVQSLRDSIDQLSSKPNFSILVSPVITMEGDFAHRGSVENLLGTVDDPSKKELFSIQKQVTGTTPPTFLVHAQNDKTVSVQNSLLYYQALQAHHIPATLHIFPQGGHAIALVNNPGSTAIWPEICVAWLQEIQMIKP</sequence>
<dbReference type="PANTHER" id="PTHR48081:SF6">
    <property type="entry name" value="PEPTIDASE S9 PROLYL OLIGOPEPTIDASE CATALYTIC DOMAIN-CONTAINING PROTEIN"/>
    <property type="match status" value="1"/>
</dbReference>
<keyword evidence="5" id="KW-1185">Reference proteome</keyword>
<evidence type="ECO:0000313" key="5">
    <source>
        <dbReference type="Proteomes" id="UP000250831"/>
    </source>
</evidence>
<dbReference type="InterPro" id="IPR029058">
    <property type="entry name" value="AB_hydrolase_fold"/>
</dbReference>
<dbReference type="Proteomes" id="UP000250831">
    <property type="component" value="Unassembled WGS sequence"/>
</dbReference>
<gene>
    <name evidence="4" type="ORF">DCO56_05750</name>
</gene>
<reference evidence="4 5" key="1">
    <citation type="submission" date="2018-04" db="EMBL/GenBank/DDBJ databases">
        <title>Sphingobacterium sp. M46 Genome.</title>
        <authorList>
            <person name="Cheng J."/>
            <person name="Li Y."/>
        </authorList>
    </citation>
    <scope>NUCLEOTIDE SEQUENCE [LARGE SCALE GENOMIC DNA]</scope>
    <source>
        <strain evidence="4 5">M46</strain>
    </source>
</reference>
<dbReference type="Pfam" id="PF20434">
    <property type="entry name" value="BD-FAE"/>
    <property type="match status" value="1"/>
</dbReference>
<feature type="domain" description="BD-FAE-like" evidence="3">
    <location>
        <begin position="116"/>
        <end position="255"/>
    </location>
</feature>
<proteinExistence type="predicted"/>
<keyword evidence="2" id="KW-0732">Signal</keyword>
<keyword evidence="1 4" id="KW-0378">Hydrolase</keyword>